<dbReference type="PROSITE" id="PS50237">
    <property type="entry name" value="HECT"/>
    <property type="match status" value="1"/>
</dbReference>
<dbReference type="Pfam" id="PF00632">
    <property type="entry name" value="HECT"/>
    <property type="match status" value="1"/>
</dbReference>
<evidence type="ECO:0000259" key="6">
    <source>
        <dbReference type="PROSITE" id="PS50237"/>
    </source>
</evidence>
<comment type="catalytic activity">
    <reaction evidence="4">
        <text>S-ubiquitinyl-[E2 ubiquitin-conjugating enzyme]-L-cysteine + [acceptor protein]-L-lysine = [E2 ubiquitin-conjugating enzyme]-L-cysteine + N(6)-ubiquitinyl-[acceptor protein]-L-lysine.</text>
        <dbReference type="EC" id="2.3.2.26"/>
    </reaction>
</comment>
<keyword evidence="2 3" id="KW-0833">Ubl conjugation pathway</keyword>
<reference evidence="7" key="1">
    <citation type="submission" date="2020-11" db="EMBL/GenBank/DDBJ databases">
        <authorList>
            <person name="Tran Van P."/>
        </authorList>
    </citation>
    <scope>NUCLEOTIDE SEQUENCE</scope>
</reference>
<gene>
    <name evidence="7" type="ORF">TSIB3V08_LOCUS4150</name>
</gene>
<dbReference type="Gene3D" id="3.30.2410.10">
    <property type="entry name" value="Hect, E3 ligase catalytic domain"/>
    <property type="match status" value="1"/>
</dbReference>
<comment type="function">
    <text evidence="4">E3 ubiquitin-protein ligase which accepts ubiquitin from an E2 ubiquitin-conjugating enzyme in the form of a thioester and then directly transfers the ubiquitin to targeted substrates.</text>
</comment>
<dbReference type="FunFam" id="3.30.2160.10:FF:000013">
    <property type="entry name" value="E3 ubiquitin-protein ligase TRIP12 isoform X1"/>
    <property type="match status" value="1"/>
</dbReference>
<evidence type="ECO:0000256" key="5">
    <source>
        <dbReference type="SAM" id="MobiDB-lite"/>
    </source>
</evidence>
<feature type="domain" description="HECT" evidence="6">
    <location>
        <begin position="696"/>
        <end position="1090"/>
    </location>
</feature>
<dbReference type="InterPro" id="IPR000569">
    <property type="entry name" value="HECT_dom"/>
</dbReference>
<feature type="active site" description="Glycyl thioester intermediate" evidence="3">
    <location>
        <position position="1057"/>
    </location>
</feature>
<dbReference type="GO" id="GO:0043161">
    <property type="term" value="P:proteasome-mediated ubiquitin-dependent protein catabolic process"/>
    <property type="evidence" value="ECO:0007669"/>
    <property type="project" value="TreeGrafter"/>
</dbReference>
<dbReference type="Gene3D" id="3.30.2160.10">
    <property type="entry name" value="Hect, E3 ligase catalytic domain"/>
    <property type="match status" value="1"/>
</dbReference>
<dbReference type="EC" id="2.3.2.26" evidence="4"/>
<keyword evidence="1 4" id="KW-0808">Transferase</keyword>
<dbReference type="GO" id="GO:0009966">
    <property type="term" value="P:regulation of signal transduction"/>
    <property type="evidence" value="ECO:0007669"/>
    <property type="project" value="UniProtKB-ARBA"/>
</dbReference>
<dbReference type="GO" id="GO:0000209">
    <property type="term" value="P:protein polyubiquitination"/>
    <property type="evidence" value="ECO:0007669"/>
    <property type="project" value="TreeGrafter"/>
</dbReference>
<name>A0A7R9ASW4_TIMSH</name>
<dbReference type="GO" id="GO:0016607">
    <property type="term" value="C:nuclear speck"/>
    <property type="evidence" value="ECO:0007669"/>
    <property type="project" value="TreeGrafter"/>
</dbReference>
<dbReference type="UniPathway" id="UPA00143"/>
<accession>A0A7R9ASW4</accession>
<proteinExistence type="inferred from homology"/>
<comment type="pathway">
    <text evidence="4">Protein modification; protein ubiquitination.</text>
</comment>
<evidence type="ECO:0000313" key="7">
    <source>
        <dbReference type="EMBL" id="CAD7259957.1"/>
    </source>
</evidence>
<feature type="compositionally biased region" description="Low complexity" evidence="5">
    <location>
        <begin position="513"/>
        <end position="528"/>
    </location>
</feature>
<dbReference type="InterPro" id="IPR045322">
    <property type="entry name" value="HECTD1/TRIP12-like"/>
</dbReference>
<dbReference type="Gene3D" id="3.90.1750.10">
    <property type="entry name" value="Hect, E3 ligase catalytic domains"/>
    <property type="match status" value="1"/>
</dbReference>
<sequence>MVTPNRKTRQDDSMMPSSMMQDLFTKATSLGNSGRSTPTATAARSRFSGATSKTTSFLASLNPVRWGRNFTTGLSDRPFHKESSMSKSASNPNLTACNKEKARSWVREQASRFLDMHSVCENSGPPHPAMNVLSRLTQVIQKLQAQSSESLSALEELRSIVIESDISPFEVNHSGLIRAVLQYLTHLDTSRDQRLRAFLHVFAGLPVDSCHCGHPPLWNPSHMSALVNKLSGCVSQLEQFPVKVHDLPAGTGAGRGGNTSALKFFNTHQLKKSSDPGGGDGEMAGGKVRRVTTVNQTGRVFRQITAVNRIGRVVRRITAVNLIGRVVRRVTAVNRIGRVVWRVAAVNRIGRVVRRVTAVNRIGRVVMCNLQRHPECNNLKQWKGGTVKIDPLALVQAIERYLVVRGYGRLKDKETGDSDDDNSEEDIDDTLAAVVISQGTARHRLQFMMGEQLLPYSMTVYQAVRQYSPTGNDQSETDTDEAPLGNSGVWVQTHTIFYRPVPEEESSVNTKPGSSCTTGRKGKGTSTKANTRGRKGDDLWNEGVVPPLQSPLSPFLQSQLPDFVTVQDASLEVLCLLRVLCALNRYWGTLYPNIDYTSIISQQEFVNSKVAAKASRQLQDPLVIMTGNLPSWLQQIASACPFLFPFETRQLLFYATSFDRDRALQRLLDATPELSSSDSQERVTPRLDRRKRVISREDILKQAEHLMQELATSRALLEVQYHDEVGTGLGPTLEFYALVSREMQRADLELWHGERTLPGNNLLSYVHSAVGLFPVPLGRSAKSSHVARVKSKFRFLGKFMAKAVMDSRMLDLPFSLVFYRWLLGQEASLSLPDLAQVCPEVHRTLAQLQGVVRLREALEQDPNLSTGDRKERVERLGLDGCPVSDLGLDFTLPGHVGVELRRGGRDLPLTIHNIEQYTKLVSHWFLLEGVARQMEAFREGFESVFPLAQLQMFHPEELELVFCGGISSAAGWDVKSLLECCRLDHGYTADSRAIRFLFEILSLYGRDEQRQFVQFVTGSPRLPVGGFKSLSPPLTVVRKTLEPNMNPDDFLPSVMTCVNYLKLPDYTSLDVMRAKLGVAAREGQHSFHLS</sequence>
<feature type="region of interest" description="Disordered" evidence="5">
    <location>
        <begin position="501"/>
        <end position="540"/>
    </location>
</feature>
<dbReference type="GO" id="GO:0061630">
    <property type="term" value="F:ubiquitin protein ligase activity"/>
    <property type="evidence" value="ECO:0007669"/>
    <property type="project" value="UniProtKB-UniRule"/>
</dbReference>
<comment type="similarity">
    <text evidence="4">Belongs to the UPL family. K-HECT subfamily.</text>
</comment>
<feature type="region of interest" description="Disordered" evidence="5">
    <location>
        <begin position="28"/>
        <end position="49"/>
    </location>
</feature>
<dbReference type="SMART" id="SM00119">
    <property type="entry name" value="HECTc"/>
    <property type="match status" value="1"/>
</dbReference>
<evidence type="ECO:0000256" key="1">
    <source>
        <dbReference type="ARBA" id="ARBA00022679"/>
    </source>
</evidence>
<dbReference type="InterPro" id="IPR035983">
    <property type="entry name" value="Hect_E3_ubiquitin_ligase"/>
</dbReference>
<protein>
    <recommendedName>
        <fullName evidence="4">E3 ubiquitin-protein ligase</fullName>
        <ecNumber evidence="4">2.3.2.26</ecNumber>
    </recommendedName>
</protein>
<evidence type="ECO:0000256" key="4">
    <source>
        <dbReference type="RuleBase" id="RU369009"/>
    </source>
</evidence>
<dbReference type="EMBL" id="OC001458">
    <property type="protein sequence ID" value="CAD7259957.1"/>
    <property type="molecule type" value="Genomic_DNA"/>
</dbReference>
<dbReference type="GO" id="GO:0006974">
    <property type="term" value="P:DNA damage response"/>
    <property type="evidence" value="ECO:0007669"/>
    <property type="project" value="TreeGrafter"/>
</dbReference>
<organism evidence="7">
    <name type="scientific">Timema shepardi</name>
    <name type="common">Walking stick</name>
    <dbReference type="NCBI Taxonomy" id="629360"/>
    <lineage>
        <taxon>Eukaryota</taxon>
        <taxon>Metazoa</taxon>
        <taxon>Ecdysozoa</taxon>
        <taxon>Arthropoda</taxon>
        <taxon>Hexapoda</taxon>
        <taxon>Insecta</taxon>
        <taxon>Pterygota</taxon>
        <taxon>Neoptera</taxon>
        <taxon>Polyneoptera</taxon>
        <taxon>Phasmatodea</taxon>
        <taxon>Timematodea</taxon>
        <taxon>Timematoidea</taxon>
        <taxon>Timematidae</taxon>
        <taxon>Timema</taxon>
    </lineage>
</organism>
<dbReference type="PANTHER" id="PTHR45670">
    <property type="entry name" value="E3 UBIQUITIN-PROTEIN LIGASE TRIP12"/>
    <property type="match status" value="1"/>
</dbReference>
<dbReference type="FunFam" id="3.90.1750.10:FF:000006">
    <property type="entry name" value="E3 ubiquitin-protein ligase TRIP12 isoform X1"/>
    <property type="match status" value="1"/>
</dbReference>
<evidence type="ECO:0000256" key="3">
    <source>
        <dbReference type="PROSITE-ProRule" id="PRU00104"/>
    </source>
</evidence>
<evidence type="ECO:0000256" key="2">
    <source>
        <dbReference type="ARBA" id="ARBA00022786"/>
    </source>
</evidence>
<dbReference type="FunFam" id="3.30.2410.10:FF:000005">
    <property type="entry name" value="E3 ubiquitin-protein ligase TRIP12 isoform X1"/>
    <property type="match status" value="1"/>
</dbReference>
<dbReference type="CDD" id="cd00078">
    <property type="entry name" value="HECTc"/>
    <property type="match status" value="1"/>
</dbReference>
<dbReference type="PANTHER" id="PTHR45670:SF13">
    <property type="entry name" value="E3 UBIQUITIN-PROTEIN LIGASE TRIP12"/>
    <property type="match status" value="1"/>
</dbReference>
<dbReference type="AlphaFoldDB" id="A0A7R9ASW4"/>
<dbReference type="SUPFAM" id="SSF56204">
    <property type="entry name" value="Hect, E3 ligase catalytic domain"/>
    <property type="match status" value="1"/>
</dbReference>